<keyword evidence="2" id="KW-1185">Reference proteome</keyword>
<gene>
    <name evidence="1" type="ORF">PPENT_87.1.T0040386</name>
</gene>
<proteinExistence type="predicted"/>
<accession>A0A8S1S7J6</accession>
<sequence>MNTQDRCYIRAIVRKTKKTIQNNIKSVLDEDNNGLTDFENNAEEFQSLSEEFSGKCILQNFGICELDTLSHKKNKEENKQIYLFNDFIQQETVPSEIKIIKKQQNSENEDNQNSETLSDSSQCYDLNYELHLIAQQGEIDYLEGLKGFQKKVETKQKYLNRSKKMKNKIIKQHQIPQIQQKKIIKNI</sequence>
<comment type="caution">
    <text evidence="1">The sequence shown here is derived from an EMBL/GenBank/DDBJ whole genome shotgun (WGS) entry which is preliminary data.</text>
</comment>
<protein>
    <submittedName>
        <fullName evidence="1">Uncharacterized protein</fullName>
    </submittedName>
</protein>
<organism evidence="1 2">
    <name type="scientific">Paramecium pentaurelia</name>
    <dbReference type="NCBI Taxonomy" id="43138"/>
    <lineage>
        <taxon>Eukaryota</taxon>
        <taxon>Sar</taxon>
        <taxon>Alveolata</taxon>
        <taxon>Ciliophora</taxon>
        <taxon>Intramacronucleata</taxon>
        <taxon>Oligohymenophorea</taxon>
        <taxon>Peniculida</taxon>
        <taxon>Parameciidae</taxon>
        <taxon>Paramecium</taxon>
    </lineage>
</organism>
<dbReference type="Proteomes" id="UP000689195">
    <property type="component" value="Unassembled WGS sequence"/>
</dbReference>
<evidence type="ECO:0000313" key="1">
    <source>
        <dbReference type="EMBL" id="CAD8135723.1"/>
    </source>
</evidence>
<dbReference type="AlphaFoldDB" id="A0A8S1S7J6"/>
<reference evidence="1" key="1">
    <citation type="submission" date="2021-01" db="EMBL/GenBank/DDBJ databases">
        <authorList>
            <consortium name="Genoscope - CEA"/>
            <person name="William W."/>
        </authorList>
    </citation>
    <scope>NUCLEOTIDE SEQUENCE</scope>
</reference>
<dbReference type="OrthoDB" id="310213at2759"/>
<name>A0A8S1S7J6_9CILI</name>
<evidence type="ECO:0000313" key="2">
    <source>
        <dbReference type="Proteomes" id="UP000689195"/>
    </source>
</evidence>
<dbReference type="EMBL" id="CAJJDO010000004">
    <property type="protein sequence ID" value="CAD8135723.1"/>
    <property type="molecule type" value="Genomic_DNA"/>
</dbReference>